<evidence type="ECO:0000313" key="3">
    <source>
        <dbReference type="Proteomes" id="UP000317155"/>
    </source>
</evidence>
<dbReference type="AlphaFoldDB" id="A0A550J663"/>
<feature type="transmembrane region" description="Helical" evidence="1">
    <location>
        <begin position="80"/>
        <end position="99"/>
    </location>
</feature>
<dbReference type="EMBL" id="VJVV01000016">
    <property type="protein sequence ID" value="TRO78593.1"/>
    <property type="molecule type" value="Genomic_DNA"/>
</dbReference>
<feature type="transmembrane region" description="Helical" evidence="1">
    <location>
        <begin position="111"/>
        <end position="128"/>
    </location>
</feature>
<evidence type="ECO:0000313" key="2">
    <source>
        <dbReference type="EMBL" id="TRO78593.1"/>
    </source>
</evidence>
<gene>
    <name evidence="2" type="ORF">FL622_15845</name>
</gene>
<accession>A0A550J663</accession>
<protein>
    <recommendedName>
        <fullName evidence="4">Menaquinol oxidoreductase</fullName>
    </recommendedName>
</protein>
<feature type="transmembrane region" description="Helical" evidence="1">
    <location>
        <begin position="42"/>
        <end position="60"/>
    </location>
</feature>
<keyword evidence="1" id="KW-0472">Membrane</keyword>
<reference evidence="2 3" key="1">
    <citation type="submission" date="2019-07" db="EMBL/GenBank/DDBJ databases">
        <title>Insights of Desulfuromonas acetexigens electromicrobiology.</title>
        <authorList>
            <person name="Katuri K."/>
            <person name="Sapireddy V."/>
            <person name="Shaw D.R."/>
            <person name="Saikaly P."/>
        </authorList>
    </citation>
    <scope>NUCLEOTIDE SEQUENCE [LARGE SCALE GENOMIC DNA]</scope>
    <source>
        <strain evidence="2 3">2873</strain>
    </source>
</reference>
<comment type="caution">
    <text evidence="2">The sequence shown here is derived from an EMBL/GenBank/DDBJ whole genome shotgun (WGS) entry which is preliminary data.</text>
</comment>
<sequence length="177" mass="19541">MTMHGEETACLQDFNGPNSYVAGFEEQCRERIVGLQARSRQGLWGLTLFALLSAGIYAAPASTVLISPKMFDLLGPSPPVSLISLALVIYCFSALVLAMPRIVDGGERYRGWSMLGYVSCFYGFYFYAGALEVNFWAVFAVGALLLSLEYVGVLIHCRAAVREEKAAIERHRRLAQM</sequence>
<dbReference type="OrthoDB" id="5397017at2"/>
<feature type="transmembrane region" description="Helical" evidence="1">
    <location>
        <begin position="134"/>
        <end position="155"/>
    </location>
</feature>
<keyword evidence="3" id="KW-1185">Reference proteome</keyword>
<evidence type="ECO:0008006" key="4">
    <source>
        <dbReference type="Google" id="ProtNLM"/>
    </source>
</evidence>
<organism evidence="2 3">
    <name type="scientific">Trichloromonas acetexigens</name>
    <dbReference type="NCBI Taxonomy" id="38815"/>
    <lineage>
        <taxon>Bacteria</taxon>
        <taxon>Pseudomonadati</taxon>
        <taxon>Thermodesulfobacteriota</taxon>
        <taxon>Desulfuromonadia</taxon>
        <taxon>Desulfuromonadales</taxon>
        <taxon>Trichloromonadaceae</taxon>
        <taxon>Trichloromonas</taxon>
    </lineage>
</organism>
<dbReference type="Proteomes" id="UP000317155">
    <property type="component" value="Unassembled WGS sequence"/>
</dbReference>
<keyword evidence="1" id="KW-0812">Transmembrane</keyword>
<evidence type="ECO:0000256" key="1">
    <source>
        <dbReference type="SAM" id="Phobius"/>
    </source>
</evidence>
<proteinExistence type="predicted"/>
<dbReference type="RefSeq" id="WP_092054861.1">
    <property type="nucleotide sequence ID" value="NZ_FOJJ01000008.1"/>
</dbReference>
<name>A0A550J663_9BACT</name>
<keyword evidence="1" id="KW-1133">Transmembrane helix</keyword>